<evidence type="ECO:0000256" key="1">
    <source>
        <dbReference type="ARBA" id="ARBA00022723"/>
    </source>
</evidence>
<dbReference type="GO" id="GO:0006355">
    <property type="term" value="P:regulation of DNA-templated transcription"/>
    <property type="evidence" value="ECO:0007669"/>
    <property type="project" value="InterPro"/>
</dbReference>
<dbReference type="HAMAP" id="MF_00649">
    <property type="entry name" value="DNA_gyrase_inhibitor_YacG"/>
    <property type="match status" value="1"/>
</dbReference>
<proteinExistence type="inferred from homology"/>
<dbReference type="STRING" id="392333.SAMN05660860_01963"/>
<dbReference type="InterPro" id="IPR013088">
    <property type="entry name" value="Znf_NHR/GATA"/>
</dbReference>
<sequence length="62" mass="7224">MGDEKKRQVACPRCRTKVSWDENPHRPFCSEKCRLVDLGKWAEGEYFILGEKVPQPDSEDNN</sequence>
<evidence type="ECO:0000256" key="2">
    <source>
        <dbReference type="ARBA" id="ARBA00022833"/>
    </source>
</evidence>
<dbReference type="InterPro" id="IPR005584">
    <property type="entry name" value="DNA_gyrase_inhibitor_YacG"/>
</dbReference>
<dbReference type="SUPFAM" id="SSF57716">
    <property type="entry name" value="Glucocorticoid receptor-like (DNA-binding domain)"/>
    <property type="match status" value="1"/>
</dbReference>
<evidence type="ECO:0000313" key="4">
    <source>
        <dbReference type="Proteomes" id="UP000182146"/>
    </source>
</evidence>
<dbReference type="PANTHER" id="PTHR36150">
    <property type="entry name" value="DNA GYRASE INHIBITOR YACG"/>
    <property type="match status" value="1"/>
</dbReference>
<name>A0A1G9QZE1_9BACT</name>
<keyword evidence="1" id="KW-0479">Metal-binding</keyword>
<keyword evidence="2" id="KW-0862">Zinc</keyword>
<gene>
    <name evidence="3" type="ORF">SAMN05660860_01963</name>
</gene>
<organism evidence="3 4">
    <name type="scientific">Geoalkalibacter ferrihydriticus</name>
    <dbReference type="NCBI Taxonomy" id="392333"/>
    <lineage>
        <taxon>Bacteria</taxon>
        <taxon>Pseudomonadati</taxon>
        <taxon>Thermodesulfobacteriota</taxon>
        <taxon>Desulfuromonadia</taxon>
        <taxon>Desulfuromonadales</taxon>
        <taxon>Geoalkalibacteraceae</taxon>
        <taxon>Geoalkalibacter</taxon>
    </lineage>
</organism>
<protein>
    <submittedName>
        <fullName evidence="3">Uncharacterized protein</fullName>
    </submittedName>
</protein>
<dbReference type="EMBL" id="FNGU01000004">
    <property type="protein sequence ID" value="SDM16344.1"/>
    <property type="molecule type" value="Genomic_DNA"/>
</dbReference>
<reference evidence="3 4" key="1">
    <citation type="submission" date="2016-10" db="EMBL/GenBank/DDBJ databases">
        <authorList>
            <person name="de Groot N.N."/>
        </authorList>
    </citation>
    <scope>NUCLEOTIDE SEQUENCE [LARGE SCALE GENOMIC DNA]</scope>
    <source>
        <strain evidence="3 4">DSM 17813</strain>
    </source>
</reference>
<dbReference type="OrthoDB" id="9809663at2"/>
<dbReference type="Proteomes" id="UP000182146">
    <property type="component" value="Unassembled WGS sequence"/>
</dbReference>
<dbReference type="Gene3D" id="3.30.50.10">
    <property type="entry name" value="Erythroid Transcription Factor GATA-1, subunit A"/>
    <property type="match status" value="1"/>
</dbReference>
<dbReference type="RefSeq" id="WP_074669543.1">
    <property type="nucleotide sequence ID" value="NZ_FNGU01000004.1"/>
</dbReference>
<dbReference type="PANTHER" id="PTHR36150:SF1">
    <property type="entry name" value="DNA GYRASE INHIBITOR YACG"/>
    <property type="match status" value="1"/>
</dbReference>
<evidence type="ECO:0000313" key="3">
    <source>
        <dbReference type="EMBL" id="SDM16344.1"/>
    </source>
</evidence>
<accession>A0A1G9QZE1</accession>
<dbReference type="AlphaFoldDB" id="A0A1G9QZE1"/>
<dbReference type="Pfam" id="PF03884">
    <property type="entry name" value="YacG"/>
    <property type="match status" value="1"/>
</dbReference>
<dbReference type="GO" id="GO:0008270">
    <property type="term" value="F:zinc ion binding"/>
    <property type="evidence" value="ECO:0007669"/>
    <property type="project" value="InterPro"/>
</dbReference>